<reference evidence="12" key="2">
    <citation type="submission" date="2020-10" db="EMBL/GenBank/DDBJ databases">
        <authorList>
            <person name="Scholz U."/>
            <person name="Mascher M."/>
            <person name="Fiebig A."/>
        </authorList>
    </citation>
    <scope>NUCLEOTIDE SEQUENCE [LARGE SCALE GENOMIC DNA]</scope>
    <source>
        <strain evidence="12">cv. Morex</strain>
    </source>
</reference>
<proteinExistence type="inferred from homology"/>
<dbReference type="OrthoDB" id="585946at2759"/>
<reference evidence="12" key="3">
    <citation type="submission" date="2022-01" db="UniProtKB">
        <authorList>
            <consortium name="EnsemblPlants"/>
        </authorList>
    </citation>
    <scope>IDENTIFICATION</scope>
    <source>
        <strain evidence="12">subsp. vulgare</strain>
    </source>
</reference>
<keyword evidence="6" id="KW-0788">Thiol protease</keyword>
<feature type="chain" id="PRO_5035282604" evidence="9">
    <location>
        <begin position="24"/>
        <end position="340"/>
    </location>
</feature>
<dbReference type="Proteomes" id="UP000011116">
    <property type="component" value="Chromosome 1H"/>
</dbReference>
<dbReference type="GO" id="GO:0005764">
    <property type="term" value="C:lysosome"/>
    <property type="evidence" value="ECO:0000318"/>
    <property type="project" value="GO_Central"/>
</dbReference>
<evidence type="ECO:0000256" key="7">
    <source>
        <dbReference type="ARBA" id="ARBA00023157"/>
    </source>
</evidence>
<evidence type="ECO:0000256" key="9">
    <source>
        <dbReference type="SAM" id="SignalP"/>
    </source>
</evidence>
<evidence type="ECO:0000256" key="3">
    <source>
        <dbReference type="ARBA" id="ARBA00022670"/>
    </source>
</evidence>
<dbReference type="GeneID" id="123412418"/>
<dbReference type="InterPro" id="IPR025661">
    <property type="entry name" value="Pept_asp_AS"/>
</dbReference>
<dbReference type="EnsemblPlants" id="HORVU.MOREX.r3.1HG0061970.1">
    <property type="protein sequence ID" value="HORVU.MOREX.r3.1HG0061970.1"/>
    <property type="gene ID" value="HORVU.MOREX.r3.1HG0061970"/>
</dbReference>
<evidence type="ECO:0000313" key="13">
    <source>
        <dbReference type="Proteomes" id="UP000011116"/>
    </source>
</evidence>
<dbReference type="SUPFAM" id="SSF54001">
    <property type="entry name" value="Cysteine proteinases"/>
    <property type="match status" value="1"/>
</dbReference>
<keyword evidence="3" id="KW-0645">Protease</keyword>
<dbReference type="GO" id="GO:0005615">
    <property type="term" value="C:extracellular space"/>
    <property type="evidence" value="ECO:0000318"/>
    <property type="project" value="GO_Central"/>
</dbReference>
<dbReference type="SMR" id="A0A8I6WU74"/>
<name>A0A8I6WU74_HORVV</name>
<evidence type="ECO:0000259" key="11">
    <source>
        <dbReference type="SMART" id="SM00848"/>
    </source>
</evidence>
<dbReference type="InterPro" id="IPR013128">
    <property type="entry name" value="Peptidase_C1A"/>
</dbReference>
<accession>A0A8I6WU74</accession>
<dbReference type="CDD" id="cd02248">
    <property type="entry name" value="Peptidase_C1A"/>
    <property type="match status" value="1"/>
</dbReference>
<feature type="domain" description="Peptidase C1A papain C-terminal" evidence="10">
    <location>
        <begin position="124"/>
        <end position="339"/>
    </location>
</feature>
<dbReference type="Gene3D" id="3.90.70.10">
    <property type="entry name" value="Cysteine proteinases"/>
    <property type="match status" value="1"/>
</dbReference>
<evidence type="ECO:0000313" key="12">
    <source>
        <dbReference type="EnsemblPlants" id="HORVU.MOREX.r3.1HG0061970.1"/>
    </source>
</evidence>
<sequence length="340" mass="37333">MAFSKALLFAVLASLCFYSSVHAARELNDDLSMMAKHEGWMAQYGRVYKDAAEKTHRFEVFKTNVRFIESFNTGDRKFWLGINQFADLTNDEFRATKTNKGFIPNKVKSPTGFFRYENISLDTLPTTVDWRTRGAVTPIKDQGMCGSCWAFSAVAATEGIVMLSTGKLVSLSEQELIDCDIHGEDDGCYGGDMQDAFEFIIKNGGLTMDSNYPYMATNGTCKAGYNSSATLKSYEEVPANNEGDLMKAVANQPVSVAVDGGDMTFQLYSGGILTGSCGTDMNHGIAAIGYGTDSNGTKYWLFKNSWGTTWGENGYLRMEKDISDKRGMCGIAMNASYPIA</sequence>
<dbReference type="Pfam" id="PF08246">
    <property type="entry name" value="Inhibitor_I29"/>
    <property type="match status" value="1"/>
</dbReference>
<dbReference type="InterPro" id="IPR000668">
    <property type="entry name" value="Peptidase_C1A_C"/>
</dbReference>
<dbReference type="PROSITE" id="PS00139">
    <property type="entry name" value="THIOL_PROTEASE_CYS"/>
    <property type="match status" value="1"/>
</dbReference>
<dbReference type="Pfam" id="PF00112">
    <property type="entry name" value="Peptidase_C1"/>
    <property type="match status" value="1"/>
</dbReference>
<dbReference type="InterPro" id="IPR038765">
    <property type="entry name" value="Papain-like_cys_pep_sf"/>
</dbReference>
<dbReference type="FunFam" id="3.90.70.10:FF:000023">
    <property type="entry name" value="Senescence-specific cysteine protease SAG39"/>
    <property type="match status" value="1"/>
</dbReference>
<dbReference type="PROSITE" id="PS00639">
    <property type="entry name" value="THIOL_PROTEASE_HIS"/>
    <property type="match status" value="1"/>
</dbReference>
<evidence type="ECO:0000256" key="5">
    <source>
        <dbReference type="ARBA" id="ARBA00022801"/>
    </source>
</evidence>
<gene>
    <name evidence="12" type="primary">LOC123412418</name>
</gene>
<evidence type="ECO:0000256" key="1">
    <source>
        <dbReference type="ARBA" id="ARBA00008455"/>
    </source>
</evidence>
<dbReference type="Gramene" id="HORVU.MOREX.r3.1HG0061970.1">
    <property type="protein sequence ID" value="HORVU.MOREX.r3.1HG0061970.1"/>
    <property type="gene ID" value="HORVU.MOREX.r3.1HG0061970"/>
</dbReference>
<keyword evidence="7" id="KW-1015">Disulfide bond</keyword>
<keyword evidence="2" id="KW-0309">Germination</keyword>
<protein>
    <submittedName>
        <fullName evidence="12">Uncharacterized protein</fullName>
    </submittedName>
</protein>
<dbReference type="PANTHER" id="PTHR12411">
    <property type="entry name" value="CYSTEINE PROTEASE FAMILY C1-RELATED"/>
    <property type="match status" value="1"/>
</dbReference>
<dbReference type="SMART" id="SM00645">
    <property type="entry name" value="Pept_C1"/>
    <property type="match status" value="1"/>
</dbReference>
<keyword evidence="5" id="KW-0378">Hydrolase</keyword>
<evidence type="ECO:0000256" key="8">
    <source>
        <dbReference type="ARBA" id="ARBA00023180"/>
    </source>
</evidence>
<evidence type="ECO:0000256" key="4">
    <source>
        <dbReference type="ARBA" id="ARBA00022729"/>
    </source>
</evidence>
<keyword evidence="8" id="KW-0325">Glycoprotein</keyword>
<dbReference type="PRINTS" id="PR00705">
    <property type="entry name" value="PAPAIN"/>
</dbReference>
<dbReference type="GO" id="GO:0004197">
    <property type="term" value="F:cysteine-type endopeptidase activity"/>
    <property type="evidence" value="ECO:0000318"/>
    <property type="project" value="GO_Central"/>
</dbReference>
<dbReference type="KEGG" id="hvg:123412418"/>
<keyword evidence="13" id="KW-1185">Reference proteome</keyword>
<dbReference type="AlphaFoldDB" id="A0A8I6WU74"/>
<dbReference type="InterPro" id="IPR025660">
    <property type="entry name" value="Pept_his_AS"/>
</dbReference>
<organism evidence="12 13">
    <name type="scientific">Hordeum vulgare subsp. vulgare</name>
    <name type="common">Domesticated barley</name>
    <dbReference type="NCBI Taxonomy" id="112509"/>
    <lineage>
        <taxon>Eukaryota</taxon>
        <taxon>Viridiplantae</taxon>
        <taxon>Streptophyta</taxon>
        <taxon>Embryophyta</taxon>
        <taxon>Tracheophyta</taxon>
        <taxon>Spermatophyta</taxon>
        <taxon>Magnoliopsida</taxon>
        <taxon>Liliopsida</taxon>
        <taxon>Poales</taxon>
        <taxon>Poaceae</taxon>
        <taxon>BOP clade</taxon>
        <taxon>Pooideae</taxon>
        <taxon>Triticodae</taxon>
        <taxon>Triticeae</taxon>
        <taxon>Hordeinae</taxon>
        <taxon>Hordeum</taxon>
    </lineage>
</organism>
<reference evidence="13" key="1">
    <citation type="journal article" date="2012" name="Nature">
        <title>A physical, genetic and functional sequence assembly of the barley genome.</title>
        <authorList>
            <consortium name="The International Barley Genome Sequencing Consortium"/>
            <person name="Mayer K.F."/>
            <person name="Waugh R."/>
            <person name="Brown J.W."/>
            <person name="Schulman A."/>
            <person name="Langridge P."/>
            <person name="Platzer M."/>
            <person name="Fincher G.B."/>
            <person name="Muehlbauer G.J."/>
            <person name="Sato K."/>
            <person name="Close T.J."/>
            <person name="Wise R.P."/>
            <person name="Stein N."/>
        </authorList>
    </citation>
    <scope>NUCLEOTIDE SEQUENCE [LARGE SCALE GENOMIC DNA]</scope>
    <source>
        <strain evidence="13">cv. Morex</strain>
    </source>
</reference>
<dbReference type="RefSeq" id="XP_044961293.1">
    <property type="nucleotide sequence ID" value="XM_045105358.1"/>
</dbReference>
<dbReference type="InterPro" id="IPR039417">
    <property type="entry name" value="Peptidase_C1A_papain-like"/>
</dbReference>
<dbReference type="SMART" id="SM00848">
    <property type="entry name" value="Inhibitor_I29"/>
    <property type="match status" value="1"/>
</dbReference>
<evidence type="ECO:0000256" key="2">
    <source>
        <dbReference type="ARBA" id="ARBA00022544"/>
    </source>
</evidence>
<dbReference type="GO" id="GO:0051603">
    <property type="term" value="P:proteolysis involved in protein catabolic process"/>
    <property type="evidence" value="ECO:0000318"/>
    <property type="project" value="GO_Central"/>
</dbReference>
<dbReference type="PROSITE" id="PS00640">
    <property type="entry name" value="THIOL_PROTEASE_ASN"/>
    <property type="match status" value="1"/>
</dbReference>
<dbReference type="InterPro" id="IPR000169">
    <property type="entry name" value="Pept_cys_AS"/>
</dbReference>
<comment type="similarity">
    <text evidence="1">Belongs to the peptidase C1 family.</text>
</comment>
<evidence type="ECO:0000256" key="6">
    <source>
        <dbReference type="ARBA" id="ARBA00022807"/>
    </source>
</evidence>
<evidence type="ECO:0000259" key="10">
    <source>
        <dbReference type="SMART" id="SM00645"/>
    </source>
</evidence>
<dbReference type="InterPro" id="IPR013201">
    <property type="entry name" value="Prot_inhib_I29"/>
</dbReference>
<feature type="domain" description="Cathepsin propeptide inhibitor" evidence="11">
    <location>
        <begin position="37"/>
        <end position="93"/>
    </location>
</feature>
<feature type="signal peptide" evidence="9">
    <location>
        <begin position="1"/>
        <end position="23"/>
    </location>
</feature>
<keyword evidence="4 9" id="KW-0732">Signal</keyword>